<evidence type="ECO:0000313" key="3">
    <source>
        <dbReference type="EMBL" id="KAK4171055.1"/>
    </source>
</evidence>
<feature type="binding site" evidence="1">
    <location>
        <position position="220"/>
    </location>
    <ligand>
        <name>ATP</name>
        <dbReference type="ChEBI" id="CHEBI:30616"/>
    </ligand>
</feature>
<dbReference type="InterPro" id="IPR011009">
    <property type="entry name" value="Kinase-like_dom_sf"/>
</dbReference>
<dbReference type="InterPro" id="IPR017441">
    <property type="entry name" value="Protein_kinase_ATP_BS"/>
</dbReference>
<organism evidence="3 4">
    <name type="scientific">Triangularia setosa</name>
    <dbReference type="NCBI Taxonomy" id="2587417"/>
    <lineage>
        <taxon>Eukaryota</taxon>
        <taxon>Fungi</taxon>
        <taxon>Dikarya</taxon>
        <taxon>Ascomycota</taxon>
        <taxon>Pezizomycotina</taxon>
        <taxon>Sordariomycetes</taxon>
        <taxon>Sordariomycetidae</taxon>
        <taxon>Sordariales</taxon>
        <taxon>Podosporaceae</taxon>
        <taxon>Triangularia</taxon>
    </lineage>
</organism>
<reference evidence="3" key="1">
    <citation type="journal article" date="2023" name="Mol. Phylogenet. Evol.">
        <title>Genome-scale phylogeny and comparative genomics of the fungal order Sordariales.</title>
        <authorList>
            <person name="Hensen N."/>
            <person name="Bonometti L."/>
            <person name="Westerberg I."/>
            <person name="Brannstrom I.O."/>
            <person name="Guillou S."/>
            <person name="Cros-Aarteil S."/>
            <person name="Calhoun S."/>
            <person name="Haridas S."/>
            <person name="Kuo A."/>
            <person name="Mondo S."/>
            <person name="Pangilinan J."/>
            <person name="Riley R."/>
            <person name="LaButti K."/>
            <person name="Andreopoulos B."/>
            <person name="Lipzen A."/>
            <person name="Chen C."/>
            <person name="Yan M."/>
            <person name="Daum C."/>
            <person name="Ng V."/>
            <person name="Clum A."/>
            <person name="Steindorff A."/>
            <person name="Ohm R.A."/>
            <person name="Martin F."/>
            <person name="Silar P."/>
            <person name="Natvig D.O."/>
            <person name="Lalanne C."/>
            <person name="Gautier V."/>
            <person name="Ament-Velasquez S.L."/>
            <person name="Kruys A."/>
            <person name="Hutchinson M.I."/>
            <person name="Powell A.J."/>
            <person name="Barry K."/>
            <person name="Miller A.N."/>
            <person name="Grigoriev I.V."/>
            <person name="Debuchy R."/>
            <person name="Gladieux P."/>
            <person name="Hiltunen Thoren M."/>
            <person name="Johannesson H."/>
        </authorList>
    </citation>
    <scope>NUCLEOTIDE SEQUENCE</scope>
    <source>
        <strain evidence="3">CBS 892.96</strain>
    </source>
</reference>
<comment type="caution">
    <text evidence="3">The sequence shown here is derived from an EMBL/GenBank/DDBJ whole genome shotgun (WGS) entry which is preliminary data.</text>
</comment>
<reference evidence="3" key="2">
    <citation type="submission" date="2023-05" db="EMBL/GenBank/DDBJ databases">
        <authorList>
            <consortium name="Lawrence Berkeley National Laboratory"/>
            <person name="Steindorff A."/>
            <person name="Hensen N."/>
            <person name="Bonometti L."/>
            <person name="Westerberg I."/>
            <person name="Brannstrom I.O."/>
            <person name="Guillou S."/>
            <person name="Cros-Aarteil S."/>
            <person name="Calhoun S."/>
            <person name="Haridas S."/>
            <person name="Kuo A."/>
            <person name="Mondo S."/>
            <person name="Pangilinan J."/>
            <person name="Riley R."/>
            <person name="Labutti K."/>
            <person name="Andreopoulos B."/>
            <person name="Lipzen A."/>
            <person name="Chen C."/>
            <person name="Yanf M."/>
            <person name="Daum C."/>
            <person name="Ng V."/>
            <person name="Clum A."/>
            <person name="Ohm R."/>
            <person name="Martin F."/>
            <person name="Silar P."/>
            <person name="Natvig D."/>
            <person name="Lalanne C."/>
            <person name="Gautier V."/>
            <person name="Ament-Velasquez S.L."/>
            <person name="Kruys A."/>
            <person name="Hutchinson M.I."/>
            <person name="Powell A.J."/>
            <person name="Barry K."/>
            <person name="Miller A.N."/>
            <person name="Grigoriev I.V."/>
            <person name="Debuchy R."/>
            <person name="Gladieux P."/>
            <person name="Thoren M.H."/>
            <person name="Johannesson H."/>
        </authorList>
    </citation>
    <scope>NUCLEOTIDE SEQUENCE</scope>
    <source>
        <strain evidence="3">CBS 892.96</strain>
    </source>
</reference>
<dbReference type="InterPro" id="IPR000719">
    <property type="entry name" value="Prot_kinase_dom"/>
</dbReference>
<evidence type="ECO:0000256" key="1">
    <source>
        <dbReference type="PROSITE-ProRule" id="PRU10141"/>
    </source>
</evidence>
<name>A0AAN7A2L4_9PEZI</name>
<dbReference type="SUPFAM" id="SSF56112">
    <property type="entry name" value="Protein kinase-like (PK-like)"/>
    <property type="match status" value="1"/>
</dbReference>
<accession>A0AAN7A2L4</accession>
<sequence length="223" mass="24856">MPPLPHECPRPRPHPLALFLSSLVVTHSCNGHLASVLNNGTLAPNIDFHIRSQPYGTLATLRHRETNIFVEGSSIAKLQCFFEIDLGTSMVMLYDRSHGQTGQLFGDHAIAFQYGRLRKVMIQEGLNDIVGMGGVGENLVTFQLKWHQGPLQTMERNPRLAWTVDLSETVLPSQMETRPHTPGSQKLKMRNKKMAELGTGQFGTVHKAIDVDLGRLVAVKMLR</sequence>
<protein>
    <recommendedName>
        <fullName evidence="2">Protein kinase domain-containing protein</fullName>
    </recommendedName>
</protein>
<dbReference type="Gene3D" id="3.30.200.20">
    <property type="entry name" value="Phosphorylase Kinase, domain 1"/>
    <property type="match status" value="1"/>
</dbReference>
<keyword evidence="4" id="KW-1185">Reference proteome</keyword>
<gene>
    <name evidence="3" type="ORF">QBC36DRAFT_391346</name>
</gene>
<feature type="domain" description="Protein kinase" evidence="2">
    <location>
        <begin position="191"/>
        <end position="223"/>
    </location>
</feature>
<dbReference type="GO" id="GO:0005524">
    <property type="term" value="F:ATP binding"/>
    <property type="evidence" value="ECO:0007669"/>
    <property type="project" value="UniProtKB-UniRule"/>
</dbReference>
<keyword evidence="1" id="KW-0547">Nucleotide-binding</keyword>
<keyword evidence="1" id="KW-0067">ATP-binding</keyword>
<dbReference type="GO" id="GO:0004672">
    <property type="term" value="F:protein kinase activity"/>
    <property type="evidence" value="ECO:0007669"/>
    <property type="project" value="InterPro"/>
</dbReference>
<proteinExistence type="predicted"/>
<dbReference type="AlphaFoldDB" id="A0AAN7A2L4"/>
<evidence type="ECO:0000313" key="4">
    <source>
        <dbReference type="Proteomes" id="UP001302321"/>
    </source>
</evidence>
<dbReference type="Proteomes" id="UP001302321">
    <property type="component" value="Unassembled WGS sequence"/>
</dbReference>
<evidence type="ECO:0000259" key="2">
    <source>
        <dbReference type="PROSITE" id="PS50011"/>
    </source>
</evidence>
<dbReference type="EMBL" id="MU866655">
    <property type="protein sequence ID" value="KAK4171055.1"/>
    <property type="molecule type" value="Genomic_DNA"/>
</dbReference>
<dbReference type="PROSITE" id="PS50011">
    <property type="entry name" value="PROTEIN_KINASE_DOM"/>
    <property type="match status" value="1"/>
</dbReference>
<dbReference type="PROSITE" id="PS00107">
    <property type="entry name" value="PROTEIN_KINASE_ATP"/>
    <property type="match status" value="1"/>
</dbReference>